<dbReference type="EMBL" id="JACIBS010000009">
    <property type="protein sequence ID" value="MBB3665933.1"/>
    <property type="molecule type" value="Genomic_DNA"/>
</dbReference>
<evidence type="ECO:0000313" key="2">
    <source>
        <dbReference type="Proteomes" id="UP000564573"/>
    </source>
</evidence>
<gene>
    <name evidence="1" type="ORF">FB384_004892</name>
</gene>
<sequence length="452" mass="49136">MTVAWEGFACYSGMEIVNSARAAAYARAYGINVNCTGGPWMAESLGHAPYSSPDQDDAPWYDAFNPDSKQFLGVVGSAIDGAGGTGSSSWTDLLSDGARPGPIRRGAREVGFTATLVAADRAALAYGLGWLASALRGDLCNDAGEADQLVVYAAPPVPPAATPSEPCTTALYSRAAPVDFDAAARGDELERTLFRCRLLEGPEIASMTRIQGGVTAEVTWTIKAGVPYWYHRPTVLWALSNTDLDDHWTAVALNWDSQQIYADCERVEQDNSCLTPPPDANYDCPPLDTPIVPRPPKDPCYKGDFYPNAWRTLYRIPAGRTDSWLEKAPVFEIANGDRQMRSLMLRWHSNPAELPPHPDNLNPCGVCAELWIAYLPPYATLYVDSRRQVATVDCAGSRTAEPILFGQNGGVYTWPTLECSTGMYLEMVIDGRYGVSQGLDLTISLAERQDAC</sequence>
<dbReference type="Proteomes" id="UP000564573">
    <property type="component" value="Unassembled WGS sequence"/>
</dbReference>
<proteinExistence type="predicted"/>
<protein>
    <submittedName>
        <fullName evidence="1">Uncharacterized protein</fullName>
    </submittedName>
</protein>
<keyword evidence="2" id="KW-1185">Reference proteome</keyword>
<name>A0A839XZY0_9PSEU</name>
<reference evidence="1 2" key="1">
    <citation type="submission" date="2020-08" db="EMBL/GenBank/DDBJ databases">
        <title>Sequencing the genomes of 1000 actinobacteria strains.</title>
        <authorList>
            <person name="Klenk H.-P."/>
        </authorList>
    </citation>
    <scope>NUCLEOTIDE SEQUENCE [LARGE SCALE GENOMIC DNA]</scope>
    <source>
        <strain evidence="1 2">DSM 45267</strain>
    </source>
</reference>
<organism evidence="1 2">
    <name type="scientific">Prauserella sediminis</name>
    <dbReference type="NCBI Taxonomy" id="577680"/>
    <lineage>
        <taxon>Bacteria</taxon>
        <taxon>Bacillati</taxon>
        <taxon>Actinomycetota</taxon>
        <taxon>Actinomycetes</taxon>
        <taxon>Pseudonocardiales</taxon>
        <taxon>Pseudonocardiaceae</taxon>
        <taxon>Prauserella</taxon>
        <taxon>Prauserella salsuginis group</taxon>
    </lineage>
</organism>
<dbReference type="AlphaFoldDB" id="A0A839XZY0"/>
<evidence type="ECO:0000313" key="1">
    <source>
        <dbReference type="EMBL" id="MBB3665933.1"/>
    </source>
</evidence>
<comment type="caution">
    <text evidence="1">The sequence shown here is derived from an EMBL/GenBank/DDBJ whole genome shotgun (WGS) entry which is preliminary data.</text>
</comment>
<accession>A0A839XZY0</accession>